<dbReference type="AlphaFoldDB" id="A0A2T4DV72"/>
<dbReference type="SUPFAM" id="SSF56935">
    <property type="entry name" value="Porins"/>
    <property type="match status" value="1"/>
</dbReference>
<evidence type="ECO:0000313" key="1">
    <source>
        <dbReference type="EMBL" id="PTB97618.1"/>
    </source>
</evidence>
<sequence length="272" mass="30235">MRRILLHIILSQLISVYSKAQSIYAPIGGRIIAMGDASATLAGFWSGFHNTAGISNLESLSAGVAYENHYGMEGFNFLAAGVSGPIPFGHAFIGAFRFGDHLYNEHKISLGYANEIGIIQLGGRINYLQYQVQDFGTKSTYSIDFGGITYLTPQLVVGAQALNISQSTLSEEDEQTVPSILKLGISYRPKKYFMLNLEAEKDIEKQTILKAGAEYIFLEKFFLRSGIQSSSFQTFYGLGFKYLSLQWDYALSNHPELGFSHAISMQYLLRKK</sequence>
<gene>
    <name evidence="1" type="ORF">C9994_01920</name>
</gene>
<comment type="caution">
    <text evidence="1">The sequence shown here is derived from an EMBL/GenBank/DDBJ whole genome shotgun (WGS) entry which is preliminary data.</text>
</comment>
<reference evidence="1 2" key="1">
    <citation type="submission" date="2018-03" db="EMBL/GenBank/DDBJ databases">
        <title>Cross-interface Injection: A General Nanoliter Liquid Handling Method Applied to Single Cells Genome Amplification Automated Nanoliter Liquid Handling Applied to Single Cell Multiple Displacement Amplification.</title>
        <authorList>
            <person name="Yun J."/>
            <person name="Xu P."/>
            <person name="Xu J."/>
            <person name="Dai X."/>
            <person name="Wang Y."/>
            <person name="Zheng X."/>
            <person name="Cao C."/>
            <person name="Yi Q."/>
            <person name="Zhu Y."/>
            <person name="Wang L."/>
            <person name="Dong Z."/>
            <person name="Huang Y."/>
            <person name="Huang L."/>
            <person name="Du W."/>
        </authorList>
    </citation>
    <scope>NUCLEOTIDE SEQUENCE [LARGE SCALE GENOMIC DNA]</scope>
    <source>
        <strain evidence="1 2">Z-D1-2</strain>
    </source>
</reference>
<proteinExistence type="predicted"/>
<evidence type="ECO:0008006" key="3">
    <source>
        <dbReference type="Google" id="ProtNLM"/>
    </source>
</evidence>
<organism evidence="1 2">
    <name type="scientific">Marivirga lumbricoides</name>
    <dbReference type="NCBI Taxonomy" id="1046115"/>
    <lineage>
        <taxon>Bacteria</taxon>
        <taxon>Pseudomonadati</taxon>
        <taxon>Bacteroidota</taxon>
        <taxon>Cytophagia</taxon>
        <taxon>Cytophagales</taxon>
        <taxon>Marivirgaceae</taxon>
        <taxon>Marivirga</taxon>
    </lineage>
</organism>
<dbReference type="EMBL" id="PYVU01000009">
    <property type="protein sequence ID" value="PTB97618.1"/>
    <property type="molecule type" value="Genomic_DNA"/>
</dbReference>
<accession>A0A2T4DV72</accession>
<evidence type="ECO:0000313" key="2">
    <source>
        <dbReference type="Proteomes" id="UP000240608"/>
    </source>
</evidence>
<dbReference type="Proteomes" id="UP000240608">
    <property type="component" value="Unassembled WGS sequence"/>
</dbReference>
<protein>
    <recommendedName>
        <fullName evidence="3">PorV/PorQ family protein</fullName>
    </recommendedName>
</protein>
<name>A0A2T4DV72_9BACT</name>